<dbReference type="InterPro" id="IPR012902">
    <property type="entry name" value="N_methyl_site"/>
</dbReference>
<dbReference type="Gene3D" id="3.30.700.10">
    <property type="entry name" value="Glycoprotein, Type 4 Pilin"/>
    <property type="match status" value="1"/>
</dbReference>
<dbReference type="Proteomes" id="UP000718593">
    <property type="component" value="Unassembled WGS sequence"/>
</dbReference>
<dbReference type="InterPro" id="IPR045584">
    <property type="entry name" value="Pilin-like"/>
</dbReference>
<evidence type="ECO:0000313" key="3">
    <source>
        <dbReference type="Proteomes" id="UP000718593"/>
    </source>
</evidence>
<sequence length="209" mass="21706">MKNQQKGFTLVEIAIVLVIIGLLLGGVLKGQELITQAKIKNVANDLNGMSAAIYGYQDRYKKFPGDDDLAAGRWAATIKGDGNGQVGGVEKAVLDCAGTDKAKENCLFWQHLRLSGFVGGDTSTTNAPQNAVGGVLQAQNGALGLSGLVICSTNLPGKIANAIDAQFDDGKPNSGQVRGTKSATALDTNTADTAYTDDGSTVYVICRAP</sequence>
<name>A0A930BQX7_9RHOO</name>
<organism evidence="2 3">
    <name type="scientific">Dechloromonas agitata</name>
    <dbReference type="NCBI Taxonomy" id="73030"/>
    <lineage>
        <taxon>Bacteria</taxon>
        <taxon>Pseudomonadati</taxon>
        <taxon>Pseudomonadota</taxon>
        <taxon>Betaproteobacteria</taxon>
        <taxon>Rhodocyclales</taxon>
        <taxon>Azonexaceae</taxon>
        <taxon>Dechloromonas</taxon>
    </lineage>
</organism>
<dbReference type="Pfam" id="PF07963">
    <property type="entry name" value="N_methyl"/>
    <property type="match status" value="1"/>
</dbReference>
<evidence type="ECO:0000313" key="2">
    <source>
        <dbReference type="EMBL" id="MBF1164573.1"/>
    </source>
</evidence>
<evidence type="ECO:0000256" key="1">
    <source>
        <dbReference type="SAM" id="Phobius"/>
    </source>
</evidence>
<dbReference type="SUPFAM" id="SSF54523">
    <property type="entry name" value="Pili subunits"/>
    <property type="match status" value="1"/>
</dbReference>
<keyword evidence="1" id="KW-1133">Transmembrane helix</keyword>
<keyword evidence="1" id="KW-0812">Transmembrane</keyword>
<feature type="transmembrane region" description="Helical" evidence="1">
    <location>
        <begin position="7"/>
        <end position="28"/>
    </location>
</feature>
<protein>
    <submittedName>
        <fullName evidence="2">Prepilin-type N-terminal cleavage/methylation domain-containing protein</fullName>
    </submittedName>
</protein>
<gene>
    <name evidence="2" type="ORF">HXL68_05990</name>
</gene>
<proteinExistence type="predicted"/>
<reference evidence="2" key="1">
    <citation type="submission" date="2020-04" db="EMBL/GenBank/DDBJ databases">
        <title>Deep metagenomics examines the oral microbiome during advanced dental caries in children, revealing novel taxa and co-occurrences with host molecules.</title>
        <authorList>
            <person name="Baker J.L."/>
            <person name="Morton J.T."/>
            <person name="Dinis M."/>
            <person name="Alvarez R."/>
            <person name="Tran N.C."/>
            <person name="Knight R."/>
            <person name="Edlund A."/>
        </authorList>
    </citation>
    <scope>NUCLEOTIDE SEQUENCE</scope>
    <source>
        <strain evidence="2">JCVI_32_bin.24</strain>
    </source>
</reference>
<accession>A0A930BQX7</accession>
<dbReference type="EMBL" id="JABZMI010000086">
    <property type="protein sequence ID" value="MBF1164573.1"/>
    <property type="molecule type" value="Genomic_DNA"/>
</dbReference>
<dbReference type="NCBIfam" id="TIGR02532">
    <property type="entry name" value="IV_pilin_GFxxxE"/>
    <property type="match status" value="1"/>
</dbReference>
<dbReference type="PROSITE" id="PS00409">
    <property type="entry name" value="PROKAR_NTER_METHYL"/>
    <property type="match status" value="1"/>
</dbReference>
<keyword evidence="1" id="KW-0472">Membrane</keyword>
<comment type="caution">
    <text evidence="2">The sequence shown here is derived from an EMBL/GenBank/DDBJ whole genome shotgun (WGS) entry which is preliminary data.</text>
</comment>
<dbReference type="AlphaFoldDB" id="A0A930BQX7"/>